<dbReference type="Proteomes" id="UP001057520">
    <property type="component" value="Chromosome"/>
</dbReference>
<protein>
    <submittedName>
        <fullName evidence="5">GFA family protein</fullName>
    </submittedName>
</protein>
<reference evidence="5 6" key="1">
    <citation type="submission" date="2022-04" db="EMBL/GenBank/DDBJ databases">
        <title>Genome sequence of soybean root-associated Caulobacter segnis RL271.</title>
        <authorList>
            <person name="Longley R."/>
            <person name="Bonito G."/>
            <person name="Trigodet F."/>
            <person name="Crosson S."/>
            <person name="Fiebig A."/>
        </authorList>
    </citation>
    <scope>NUCLEOTIDE SEQUENCE [LARGE SCALE GENOMIC DNA]</scope>
    <source>
        <strain evidence="5 6">RL271</strain>
    </source>
</reference>
<evidence type="ECO:0000313" key="5">
    <source>
        <dbReference type="EMBL" id="USQ97208.1"/>
    </source>
</evidence>
<keyword evidence="2" id="KW-0479">Metal-binding</keyword>
<dbReference type="EMBL" id="CP096040">
    <property type="protein sequence ID" value="USQ97208.1"/>
    <property type="molecule type" value="Genomic_DNA"/>
</dbReference>
<evidence type="ECO:0000313" key="6">
    <source>
        <dbReference type="Proteomes" id="UP001057520"/>
    </source>
</evidence>
<name>A0ABY4ZWJ4_9CAUL</name>
<comment type="similarity">
    <text evidence="1">Belongs to the Gfa family.</text>
</comment>
<evidence type="ECO:0000256" key="1">
    <source>
        <dbReference type="ARBA" id="ARBA00005495"/>
    </source>
</evidence>
<accession>A0ABY4ZWJ4</accession>
<dbReference type="InterPro" id="IPR006913">
    <property type="entry name" value="CENP-V/GFA"/>
</dbReference>
<evidence type="ECO:0000256" key="3">
    <source>
        <dbReference type="ARBA" id="ARBA00022833"/>
    </source>
</evidence>
<dbReference type="Pfam" id="PF04828">
    <property type="entry name" value="GFA"/>
    <property type="match status" value="1"/>
</dbReference>
<evidence type="ECO:0000259" key="4">
    <source>
        <dbReference type="Pfam" id="PF04828"/>
    </source>
</evidence>
<dbReference type="SUPFAM" id="SSF51316">
    <property type="entry name" value="Mss4-like"/>
    <property type="match status" value="1"/>
</dbReference>
<gene>
    <name evidence="5" type="ORF">MZV50_06615</name>
</gene>
<sequence>MGFAASALAITGPARQYRSLAFRGGEATRNSCPTCGGLVFGGEHGLHDSHTIYAGSLDDPSLFKPTMLLFDRDRPAWVIPPEGVTRFETMPD</sequence>
<feature type="domain" description="CENP-V/GFA" evidence="4">
    <location>
        <begin position="3"/>
        <end position="70"/>
    </location>
</feature>
<keyword evidence="3" id="KW-0862">Zinc</keyword>
<dbReference type="InterPro" id="IPR011057">
    <property type="entry name" value="Mss4-like_sf"/>
</dbReference>
<keyword evidence="6" id="KW-1185">Reference proteome</keyword>
<evidence type="ECO:0000256" key="2">
    <source>
        <dbReference type="ARBA" id="ARBA00022723"/>
    </source>
</evidence>
<proteinExistence type="inferred from homology"/>
<organism evidence="5 6">
    <name type="scientific">Caulobacter segnis</name>
    <dbReference type="NCBI Taxonomy" id="88688"/>
    <lineage>
        <taxon>Bacteria</taxon>
        <taxon>Pseudomonadati</taxon>
        <taxon>Pseudomonadota</taxon>
        <taxon>Alphaproteobacteria</taxon>
        <taxon>Caulobacterales</taxon>
        <taxon>Caulobacteraceae</taxon>
        <taxon>Caulobacter</taxon>
    </lineage>
</organism>